<proteinExistence type="predicted"/>
<keyword evidence="1" id="KW-0732">Signal</keyword>
<dbReference type="InterPro" id="IPR015943">
    <property type="entry name" value="WD40/YVTN_repeat-like_dom_sf"/>
</dbReference>
<dbReference type="InterPro" id="IPR018391">
    <property type="entry name" value="PQQ_b-propeller_rpt"/>
</dbReference>
<dbReference type="AlphaFoldDB" id="A0AA35RSS9"/>
<reference evidence="2" key="1">
    <citation type="submission" date="2023-03" db="EMBL/GenBank/DDBJ databases">
        <authorList>
            <person name="Steffen K."/>
            <person name="Cardenas P."/>
        </authorList>
    </citation>
    <scope>NUCLEOTIDE SEQUENCE</scope>
</reference>
<dbReference type="Gene3D" id="2.130.10.10">
    <property type="entry name" value="YVTN repeat-like/Quinoprotein amine dehydrogenase"/>
    <property type="match status" value="1"/>
</dbReference>
<evidence type="ECO:0000313" key="2">
    <source>
        <dbReference type="EMBL" id="CAI8015666.1"/>
    </source>
</evidence>
<comment type="caution">
    <text evidence="2">The sequence shown here is derived from an EMBL/GenBank/DDBJ whole genome shotgun (WGS) entry which is preliminary data.</text>
</comment>
<organism evidence="2 3">
    <name type="scientific">Geodia barretti</name>
    <name type="common">Barrett's horny sponge</name>
    <dbReference type="NCBI Taxonomy" id="519541"/>
    <lineage>
        <taxon>Eukaryota</taxon>
        <taxon>Metazoa</taxon>
        <taxon>Porifera</taxon>
        <taxon>Demospongiae</taxon>
        <taxon>Heteroscleromorpha</taxon>
        <taxon>Tetractinellida</taxon>
        <taxon>Astrophorina</taxon>
        <taxon>Geodiidae</taxon>
        <taxon>Geodia</taxon>
    </lineage>
</organism>
<sequence>MVCNPRFSCGNDEVIVFCLMLLFRVCSGNKKDTMLVESSDPKIILSLLDGNVLSIDINTGIVLWSLSEDPILSIPDINAYRLNFLPNPQDGSIYFYNNQNLERLPLTIPELVHMSPMRSADGLLYTAMKSDMWMEIDRHSGKKLHTISSEGSMSSCPATETYTRSFFIARTAYTLRVYDSVTKEKRWDATYLEYNSYSSTPTINRDHLYFSSTTDDMLISIDPNTGNSTIYCTFGNLNLRSKEI</sequence>
<dbReference type="Proteomes" id="UP001174909">
    <property type="component" value="Unassembled WGS sequence"/>
</dbReference>
<dbReference type="SMART" id="SM00564">
    <property type="entry name" value="PQQ"/>
    <property type="match status" value="4"/>
</dbReference>
<keyword evidence="3" id="KW-1185">Reference proteome</keyword>
<dbReference type="GO" id="GO:0016301">
    <property type="term" value="F:kinase activity"/>
    <property type="evidence" value="ECO:0007669"/>
    <property type="project" value="UniProtKB-KW"/>
</dbReference>
<gene>
    <name evidence="2" type="ORF">GBAR_LOCUS9661</name>
</gene>
<accession>A0AA35RSS9</accession>
<keyword evidence="2" id="KW-0808">Transferase</keyword>
<keyword evidence="2" id="KW-0418">Kinase</keyword>
<dbReference type="InterPro" id="IPR011044">
    <property type="entry name" value="Quino_amine_DH_bsu"/>
</dbReference>
<feature type="signal peptide" evidence="1">
    <location>
        <begin position="1"/>
        <end position="28"/>
    </location>
</feature>
<evidence type="ECO:0000313" key="3">
    <source>
        <dbReference type="Proteomes" id="UP001174909"/>
    </source>
</evidence>
<feature type="chain" id="PRO_5041299370" evidence="1">
    <location>
        <begin position="29"/>
        <end position="244"/>
    </location>
</feature>
<protein>
    <submittedName>
        <fullName evidence="2">Serine/threonine-protein kinase/endoribonuclease IRE1</fullName>
    </submittedName>
</protein>
<name>A0AA35RSS9_GEOBA</name>
<dbReference type="EMBL" id="CASHTH010001465">
    <property type="protein sequence ID" value="CAI8015666.1"/>
    <property type="molecule type" value="Genomic_DNA"/>
</dbReference>
<dbReference type="SUPFAM" id="SSF50969">
    <property type="entry name" value="YVTN repeat-like/Quinoprotein amine dehydrogenase"/>
    <property type="match status" value="1"/>
</dbReference>
<evidence type="ECO:0000256" key="1">
    <source>
        <dbReference type="SAM" id="SignalP"/>
    </source>
</evidence>